<feature type="short sequence motif" description="FFD box" evidence="1">
    <location>
        <begin position="608"/>
        <end position="624"/>
    </location>
</feature>
<feature type="region of interest" description="Disordered" evidence="2">
    <location>
        <begin position="517"/>
        <end position="581"/>
    </location>
</feature>
<dbReference type="SMART" id="SM01199">
    <property type="entry name" value="FDF"/>
    <property type="match status" value="1"/>
</dbReference>
<dbReference type="Pfam" id="PF04831">
    <property type="entry name" value="POPDC1-3"/>
    <property type="match status" value="1"/>
</dbReference>
<feature type="compositionally biased region" description="Basic and acidic residues" evidence="2">
    <location>
        <begin position="626"/>
        <end position="654"/>
    </location>
</feature>
<dbReference type="PANTHER" id="PTHR13586">
    <property type="entry name" value="SCD6 PROTEIN-RELATED"/>
    <property type="match status" value="1"/>
</dbReference>
<dbReference type="PROSITE" id="PS52002">
    <property type="entry name" value="SM"/>
    <property type="match status" value="1"/>
</dbReference>
<protein>
    <submittedName>
        <fullName evidence="6">Uncharacterized protein</fullName>
    </submittedName>
</protein>
<comment type="caution">
    <text evidence="6">The sequence shown here is derived from an EMBL/GenBank/DDBJ whole genome shotgun (WGS) entry which is preliminary data.</text>
</comment>
<evidence type="ECO:0000259" key="4">
    <source>
        <dbReference type="PROSITE" id="PS51513"/>
    </source>
</evidence>
<dbReference type="Gene3D" id="1.10.3680.10">
    <property type="entry name" value="TerB-like"/>
    <property type="match status" value="1"/>
</dbReference>
<organism evidence="6 7">
    <name type="scientific">Effrenium voratum</name>
    <dbReference type="NCBI Taxonomy" id="2562239"/>
    <lineage>
        <taxon>Eukaryota</taxon>
        <taxon>Sar</taxon>
        <taxon>Alveolata</taxon>
        <taxon>Dinophyceae</taxon>
        <taxon>Suessiales</taxon>
        <taxon>Symbiodiniaceae</taxon>
        <taxon>Effrenium</taxon>
    </lineage>
</organism>
<evidence type="ECO:0000313" key="7">
    <source>
        <dbReference type="Proteomes" id="UP001178507"/>
    </source>
</evidence>
<dbReference type="PROSITE" id="PS50042">
    <property type="entry name" value="CNMP_BINDING_3"/>
    <property type="match status" value="1"/>
</dbReference>
<dbReference type="PANTHER" id="PTHR13586:SF0">
    <property type="entry name" value="TRAILER HITCH, ISOFORM H"/>
    <property type="match status" value="1"/>
</dbReference>
<feature type="region of interest" description="Disordered" evidence="2">
    <location>
        <begin position="626"/>
        <end position="668"/>
    </location>
</feature>
<gene>
    <name evidence="6" type="ORF">EVOR1521_LOCUS29423</name>
</gene>
<dbReference type="CDD" id="cd01736">
    <property type="entry name" value="LSm14_N"/>
    <property type="match status" value="1"/>
</dbReference>
<dbReference type="InterPro" id="IPR018490">
    <property type="entry name" value="cNMP-bd_dom_sf"/>
</dbReference>
<proteinExistence type="predicted"/>
<dbReference type="InterPro" id="IPR029024">
    <property type="entry name" value="TerB-like"/>
</dbReference>
<name>A0AA36JMN6_9DINO</name>
<dbReference type="SUPFAM" id="SSF50182">
    <property type="entry name" value="Sm-like ribonucleoproteins"/>
    <property type="match status" value="1"/>
</dbReference>
<feature type="compositionally biased region" description="Basic and acidic residues" evidence="2">
    <location>
        <begin position="524"/>
        <end position="551"/>
    </location>
</feature>
<dbReference type="PROSITE" id="PS51513">
    <property type="entry name" value="FFD"/>
    <property type="match status" value="1"/>
</dbReference>
<feature type="domain" description="Sm" evidence="5">
    <location>
        <begin position="1"/>
        <end position="80"/>
    </location>
</feature>
<dbReference type="GO" id="GO:0003723">
    <property type="term" value="F:RNA binding"/>
    <property type="evidence" value="ECO:0007669"/>
    <property type="project" value="InterPro"/>
</dbReference>
<evidence type="ECO:0000256" key="2">
    <source>
        <dbReference type="SAM" id="MobiDB-lite"/>
    </source>
</evidence>
<dbReference type="Gene3D" id="2.30.30.100">
    <property type="match status" value="1"/>
</dbReference>
<keyword evidence="7" id="KW-1185">Reference proteome</keyword>
<feature type="domain" description="Cyclic nucleotide-binding" evidence="3">
    <location>
        <begin position="238"/>
        <end position="324"/>
    </location>
</feature>
<evidence type="ECO:0000256" key="1">
    <source>
        <dbReference type="PROSITE-ProRule" id="PRU00846"/>
    </source>
</evidence>
<evidence type="ECO:0000313" key="6">
    <source>
        <dbReference type="EMBL" id="CAJ1407814.1"/>
    </source>
</evidence>
<dbReference type="AlphaFoldDB" id="A0AA36JMN6"/>
<feature type="region of interest" description="Disordered" evidence="2">
    <location>
        <begin position="409"/>
        <end position="448"/>
    </location>
</feature>
<evidence type="ECO:0000259" key="3">
    <source>
        <dbReference type="PROSITE" id="PS50042"/>
    </source>
</evidence>
<dbReference type="InterPro" id="IPR055272">
    <property type="entry name" value="POPDC1-3_dom"/>
</dbReference>
<feature type="domain" description="FFD box profile" evidence="4">
    <location>
        <begin position="608"/>
        <end position="624"/>
    </location>
</feature>
<dbReference type="InterPro" id="IPR047575">
    <property type="entry name" value="Sm"/>
</dbReference>
<dbReference type="InterPro" id="IPR025761">
    <property type="entry name" value="FFD_box"/>
</dbReference>
<dbReference type="InterPro" id="IPR010920">
    <property type="entry name" value="LSM_dom_sf"/>
</dbReference>
<dbReference type="SMART" id="SM01271">
    <property type="entry name" value="LSM14"/>
    <property type="match status" value="1"/>
</dbReference>
<sequence length="668" mass="73443">MTSAVPYIGRKISLVSNSELRYEGVLYTINTQESTIALQSVRCFGTEGRKMPEIPPSSEVYDFIIFRGQDIKDLTVLEGQGKASSATDPAIVSVNQRPTGKGLKGDALAGCEAVTLRERLSSKCHYFVHFGNCLVLLAINQTDMLQLRMLSVTASLFGMAYNLLQPTPLLAPAAWGGFFICCHLYYIVQLLRERAGITLDPDHEAAYEMAFMPFGFTPRQFLDLCQVADAQIQDLSCGGYFARKGEPMDKINYLMEGEVMLISHTEDKMANISAGQGSWLGEFFDPAMAKDYWEKPRNHLVSFKCISRRCRSLGLQRRSLQEAIAASPRLTEAATKGQIKDLWGKLHGSHREHRRNTYCAMLELALADGKVDPTEVALLENWKSRHGIPEEDHQIKLAELGWTPEEFANGRRSATRRAPPLPSYRKGAPAAPAATPAPWAVGKAERPSWEKGGRIRGEEWPQWPQAAPARTGKGWGNEKGQSGGGYGSGYSGWGGYGGGYGGSYSGYGGGYGYGQARQGGYQKAEGKGKGKGKYERDRGGKGGKFGKDGKGFGKKGARHDGAPVGELVPEENSSTKRECASEFDLTSANERFAKLEKDETGVDLKPLEGYDKTKSFFDCISCEATERAGTSERQKIDREKAREFDKETFGDTRRPPRPTGGKGRRRHG</sequence>
<evidence type="ECO:0000259" key="5">
    <source>
        <dbReference type="PROSITE" id="PS52002"/>
    </source>
</evidence>
<accession>A0AA36JMN6</accession>
<dbReference type="Pfam" id="PF12701">
    <property type="entry name" value="LSM14"/>
    <property type="match status" value="1"/>
</dbReference>
<dbReference type="SUPFAM" id="SSF158682">
    <property type="entry name" value="TerB-like"/>
    <property type="match status" value="1"/>
</dbReference>
<dbReference type="Proteomes" id="UP001178507">
    <property type="component" value="Unassembled WGS sequence"/>
</dbReference>
<dbReference type="InterPro" id="IPR025609">
    <property type="entry name" value="Lsm14-like_N"/>
</dbReference>
<dbReference type="InterPro" id="IPR019050">
    <property type="entry name" value="FDF_dom"/>
</dbReference>
<feature type="compositionally biased region" description="Low complexity" evidence="2">
    <location>
        <begin position="428"/>
        <end position="440"/>
    </location>
</feature>
<dbReference type="SUPFAM" id="SSF51206">
    <property type="entry name" value="cAMP-binding domain-like"/>
    <property type="match status" value="1"/>
</dbReference>
<dbReference type="EMBL" id="CAUJNA010003692">
    <property type="protein sequence ID" value="CAJ1407814.1"/>
    <property type="molecule type" value="Genomic_DNA"/>
</dbReference>
<dbReference type="InterPro" id="IPR000595">
    <property type="entry name" value="cNMP-bd_dom"/>
</dbReference>
<reference evidence="6" key="1">
    <citation type="submission" date="2023-08" db="EMBL/GenBank/DDBJ databases">
        <authorList>
            <person name="Chen Y."/>
            <person name="Shah S."/>
            <person name="Dougan E. K."/>
            <person name="Thang M."/>
            <person name="Chan C."/>
        </authorList>
    </citation>
    <scope>NUCLEOTIDE SEQUENCE</scope>
</reference>